<feature type="domain" description="SAF" evidence="2">
    <location>
        <begin position="42"/>
        <end position="104"/>
    </location>
</feature>
<dbReference type="RefSeq" id="WP_021199854.1">
    <property type="nucleotide sequence ID" value="NZ_ATAO01000184.1"/>
</dbReference>
<sequence length="206" mass="21193">MASLPPPRRAFWGDVRFLVGIALVALSIAGVWLIVSASDHAVPALQATRTITQGEELTSSDFQVVDVGLGSLADDYLGPEDVRPGSVAARTLQSGELVPTSALTDADSSRSTTVVIQSSTGIPEGVEAGTVVEIWQAPPLDEGRSYDVPRILVADVIVHDVLDQEGVLADTGSQLEVVIDRADVADVLAAITGGAALSVVPVGSGS</sequence>
<organism evidence="3 4">
    <name type="scientific">Microbacterium maritypicum MF109</name>
    <dbReference type="NCBI Taxonomy" id="1333857"/>
    <lineage>
        <taxon>Bacteria</taxon>
        <taxon>Bacillati</taxon>
        <taxon>Actinomycetota</taxon>
        <taxon>Actinomycetes</taxon>
        <taxon>Micrococcales</taxon>
        <taxon>Microbacteriaceae</taxon>
        <taxon>Microbacterium</taxon>
    </lineage>
</organism>
<keyword evidence="1" id="KW-1133">Transmembrane helix</keyword>
<dbReference type="InterPro" id="IPR013974">
    <property type="entry name" value="SAF"/>
</dbReference>
<evidence type="ECO:0000256" key="1">
    <source>
        <dbReference type="SAM" id="Phobius"/>
    </source>
</evidence>
<gene>
    <name evidence="3" type="ORF">L687_00910</name>
</gene>
<keyword evidence="1" id="KW-0472">Membrane</keyword>
<dbReference type="AlphaFoldDB" id="T5KMK6"/>
<proteinExistence type="predicted"/>
<accession>T5KMK6</accession>
<reference evidence="3 4" key="1">
    <citation type="journal article" date="2013" name="Genome Announc.">
        <title>Whole-genome sequences of five oyster-associated bacteria show potential for crude oil hydrocarbon degradation.</title>
        <authorList>
            <person name="Chauhan A."/>
            <person name="Green S."/>
            <person name="Pathak A."/>
            <person name="Thomas J."/>
            <person name="Venkatramanan R."/>
        </authorList>
    </citation>
    <scope>NUCLEOTIDE SEQUENCE [LARGE SCALE GENOMIC DNA]</scope>
    <source>
        <strain evidence="3 4">MF109</strain>
    </source>
</reference>
<protein>
    <recommendedName>
        <fullName evidence="2">SAF domain-containing protein</fullName>
    </recommendedName>
</protein>
<dbReference type="Proteomes" id="UP000016033">
    <property type="component" value="Unassembled WGS sequence"/>
</dbReference>
<dbReference type="SMART" id="SM00858">
    <property type="entry name" value="SAF"/>
    <property type="match status" value="1"/>
</dbReference>
<evidence type="ECO:0000259" key="2">
    <source>
        <dbReference type="SMART" id="SM00858"/>
    </source>
</evidence>
<comment type="caution">
    <text evidence="3">The sequence shown here is derived from an EMBL/GenBank/DDBJ whole genome shotgun (WGS) entry which is preliminary data.</text>
</comment>
<name>T5KMK6_MICMQ</name>
<keyword evidence="1" id="KW-0812">Transmembrane</keyword>
<dbReference type="EMBL" id="ATAO01000184">
    <property type="protein sequence ID" value="EQM77022.1"/>
    <property type="molecule type" value="Genomic_DNA"/>
</dbReference>
<feature type="transmembrane region" description="Helical" evidence="1">
    <location>
        <begin position="15"/>
        <end position="35"/>
    </location>
</feature>
<evidence type="ECO:0000313" key="3">
    <source>
        <dbReference type="EMBL" id="EQM77022.1"/>
    </source>
</evidence>
<dbReference type="CDD" id="cd11614">
    <property type="entry name" value="SAF_CpaB_FlgA_like"/>
    <property type="match status" value="1"/>
</dbReference>
<evidence type="ECO:0000313" key="4">
    <source>
        <dbReference type="Proteomes" id="UP000016033"/>
    </source>
</evidence>
<dbReference type="Pfam" id="PF08666">
    <property type="entry name" value="SAF"/>
    <property type="match status" value="1"/>
</dbReference>
<dbReference type="PATRIC" id="fig|1333857.3.peg.1890"/>